<evidence type="ECO:0000256" key="4">
    <source>
        <dbReference type="ARBA" id="ARBA00022679"/>
    </source>
</evidence>
<evidence type="ECO:0000259" key="7">
    <source>
        <dbReference type="Pfam" id="PF00155"/>
    </source>
</evidence>
<dbReference type="InterPro" id="IPR004839">
    <property type="entry name" value="Aminotransferase_I/II_large"/>
</dbReference>
<dbReference type="EC" id="2.6.1.-" evidence="6"/>
<comment type="caution">
    <text evidence="8">The sequence shown here is derived from an EMBL/GenBank/DDBJ whole genome shotgun (WGS) entry which is preliminary data.</text>
</comment>
<dbReference type="PANTHER" id="PTHR46383:SF1">
    <property type="entry name" value="ASPARTATE AMINOTRANSFERASE"/>
    <property type="match status" value="1"/>
</dbReference>
<evidence type="ECO:0000256" key="5">
    <source>
        <dbReference type="ARBA" id="ARBA00022898"/>
    </source>
</evidence>
<dbReference type="InterPro" id="IPR030898">
    <property type="entry name" value="3metArgNH2trans"/>
</dbReference>
<dbReference type="Proteomes" id="UP000569329">
    <property type="component" value="Unassembled WGS sequence"/>
</dbReference>
<dbReference type="PROSITE" id="PS00105">
    <property type="entry name" value="AA_TRANSFER_CLASS_1"/>
    <property type="match status" value="1"/>
</dbReference>
<keyword evidence="5" id="KW-0663">Pyridoxal phosphate</keyword>
<comment type="similarity">
    <text evidence="2 6">Belongs to the class-I pyridoxal-phosphate-dependent aminotransferase family.</text>
</comment>
<dbReference type="InterPro" id="IPR015424">
    <property type="entry name" value="PyrdxlP-dep_Trfase"/>
</dbReference>
<evidence type="ECO:0000256" key="6">
    <source>
        <dbReference type="RuleBase" id="RU000481"/>
    </source>
</evidence>
<protein>
    <recommendedName>
        <fullName evidence="6">Aminotransferase</fullName>
        <ecNumber evidence="6">2.6.1.-</ecNumber>
    </recommendedName>
</protein>
<comment type="cofactor">
    <cofactor evidence="1 6">
        <name>pyridoxal 5'-phosphate</name>
        <dbReference type="ChEBI" id="CHEBI:597326"/>
    </cofactor>
</comment>
<dbReference type="GO" id="GO:0030170">
    <property type="term" value="F:pyridoxal phosphate binding"/>
    <property type="evidence" value="ECO:0007669"/>
    <property type="project" value="InterPro"/>
</dbReference>
<keyword evidence="3 6" id="KW-0032">Aminotransferase</keyword>
<dbReference type="InterPro" id="IPR015421">
    <property type="entry name" value="PyrdxlP-dep_Trfase_major"/>
</dbReference>
<keyword evidence="4 6" id="KW-0808">Transferase</keyword>
<proteinExistence type="inferred from homology"/>
<organism evidence="8 9">
    <name type="scientific">Halosaccharopolyspora lacisalsi</name>
    <dbReference type="NCBI Taxonomy" id="1000566"/>
    <lineage>
        <taxon>Bacteria</taxon>
        <taxon>Bacillati</taxon>
        <taxon>Actinomycetota</taxon>
        <taxon>Actinomycetes</taxon>
        <taxon>Pseudonocardiales</taxon>
        <taxon>Pseudonocardiaceae</taxon>
        <taxon>Halosaccharopolyspora</taxon>
    </lineage>
</organism>
<accession>A0A839E936</accession>
<dbReference type="Pfam" id="PF00155">
    <property type="entry name" value="Aminotran_1_2"/>
    <property type="match status" value="1"/>
</dbReference>
<dbReference type="InterPro" id="IPR050596">
    <property type="entry name" value="AspAT/PAT-like"/>
</dbReference>
<dbReference type="Gene3D" id="3.40.640.10">
    <property type="entry name" value="Type I PLP-dependent aspartate aminotransferase-like (Major domain)"/>
    <property type="match status" value="1"/>
</dbReference>
<dbReference type="CDD" id="cd00609">
    <property type="entry name" value="AAT_like"/>
    <property type="match status" value="1"/>
</dbReference>
<evidence type="ECO:0000256" key="1">
    <source>
        <dbReference type="ARBA" id="ARBA00001933"/>
    </source>
</evidence>
<sequence length="365" mass="39475">MRLTPLSSRRAVAAGTPGVDWRILAENIPVWQADPPMPVAGWDDHAQYAPSQGVEALLDVLCERERRRDVTITTECLLVTNGAFDGLGLIARHLAARGVRRAVCGGPVLLNVFDLFNAVGLRTVIEDFPVAAGGKSLFSLELGPSDLLYINTPHNPTGACLDERTVRAIFEAQLEFGFTLVVDLVYDSFVHDPAAAVSPIASVPDWRNVYAVNSFSKNYGAPGLRVGWLMAAPEEIEALTARIEWERIAVSSSAQHQAASLCSLGNAPLVERVRAGRELVSCWAEEVGAVVAPPQGGTHLWTDLLVGDAEVLADELMTDHGLIISTGANFYPALDNHVRIPYGVETALLQESLETIADVLRRRRG</sequence>
<name>A0A839E936_9PSEU</name>
<dbReference type="SUPFAM" id="SSF53383">
    <property type="entry name" value="PLP-dependent transferases"/>
    <property type="match status" value="1"/>
</dbReference>
<evidence type="ECO:0000313" key="9">
    <source>
        <dbReference type="Proteomes" id="UP000569329"/>
    </source>
</evidence>
<dbReference type="PANTHER" id="PTHR46383">
    <property type="entry name" value="ASPARTATE AMINOTRANSFERASE"/>
    <property type="match status" value="1"/>
</dbReference>
<dbReference type="InterPro" id="IPR004838">
    <property type="entry name" value="NHTrfase_class1_PyrdxlP-BS"/>
</dbReference>
<dbReference type="AlphaFoldDB" id="A0A839E936"/>
<dbReference type="RefSeq" id="WP_182546940.1">
    <property type="nucleotide sequence ID" value="NZ_JACGWZ010000010.1"/>
</dbReference>
<dbReference type="EMBL" id="JACGWZ010000010">
    <property type="protein sequence ID" value="MBA8827781.1"/>
    <property type="molecule type" value="Genomic_DNA"/>
</dbReference>
<dbReference type="GO" id="GO:0006520">
    <property type="term" value="P:amino acid metabolic process"/>
    <property type="evidence" value="ECO:0007669"/>
    <property type="project" value="InterPro"/>
</dbReference>
<feature type="domain" description="Aminotransferase class I/classII large" evidence="7">
    <location>
        <begin position="146"/>
        <end position="356"/>
    </location>
</feature>
<evidence type="ECO:0000313" key="8">
    <source>
        <dbReference type="EMBL" id="MBA8827781.1"/>
    </source>
</evidence>
<keyword evidence="9" id="KW-1185">Reference proteome</keyword>
<gene>
    <name evidence="8" type="ORF">FHX42_005188</name>
</gene>
<reference evidence="8 9" key="1">
    <citation type="submission" date="2020-07" db="EMBL/GenBank/DDBJ databases">
        <title>Sequencing the genomes of 1000 actinobacteria strains.</title>
        <authorList>
            <person name="Klenk H.-P."/>
        </authorList>
    </citation>
    <scope>NUCLEOTIDE SEQUENCE [LARGE SCALE GENOMIC DNA]</scope>
    <source>
        <strain evidence="8 9">DSM 45975</strain>
    </source>
</reference>
<dbReference type="NCBIfam" id="TIGR04544">
    <property type="entry name" value="3metArgNH2trans"/>
    <property type="match status" value="1"/>
</dbReference>
<evidence type="ECO:0000256" key="3">
    <source>
        <dbReference type="ARBA" id="ARBA00022576"/>
    </source>
</evidence>
<evidence type="ECO:0000256" key="2">
    <source>
        <dbReference type="ARBA" id="ARBA00007441"/>
    </source>
</evidence>
<dbReference type="GO" id="GO:0008483">
    <property type="term" value="F:transaminase activity"/>
    <property type="evidence" value="ECO:0007669"/>
    <property type="project" value="UniProtKB-KW"/>
</dbReference>